<name>A0AAD7MK21_9AGAR</name>
<evidence type="ECO:0000313" key="1">
    <source>
        <dbReference type="EMBL" id="KAJ7720367.1"/>
    </source>
</evidence>
<reference evidence="1" key="1">
    <citation type="submission" date="2023-03" db="EMBL/GenBank/DDBJ databases">
        <title>Massive genome expansion in bonnet fungi (Mycena s.s.) driven by repeated elements and novel gene families across ecological guilds.</title>
        <authorList>
            <consortium name="Lawrence Berkeley National Laboratory"/>
            <person name="Harder C.B."/>
            <person name="Miyauchi S."/>
            <person name="Viragh M."/>
            <person name="Kuo A."/>
            <person name="Thoen E."/>
            <person name="Andreopoulos B."/>
            <person name="Lu D."/>
            <person name="Skrede I."/>
            <person name="Drula E."/>
            <person name="Henrissat B."/>
            <person name="Morin E."/>
            <person name="Kohler A."/>
            <person name="Barry K."/>
            <person name="LaButti K."/>
            <person name="Morin E."/>
            <person name="Salamov A."/>
            <person name="Lipzen A."/>
            <person name="Mereny Z."/>
            <person name="Hegedus B."/>
            <person name="Baldrian P."/>
            <person name="Stursova M."/>
            <person name="Weitz H."/>
            <person name="Taylor A."/>
            <person name="Grigoriev I.V."/>
            <person name="Nagy L.G."/>
            <person name="Martin F."/>
            <person name="Kauserud H."/>
        </authorList>
    </citation>
    <scope>NUCLEOTIDE SEQUENCE</scope>
    <source>
        <strain evidence="1">CBHHK188m</strain>
    </source>
</reference>
<comment type="caution">
    <text evidence="1">The sequence shown here is derived from an EMBL/GenBank/DDBJ whole genome shotgun (WGS) entry which is preliminary data.</text>
</comment>
<keyword evidence="2" id="KW-1185">Reference proteome</keyword>
<evidence type="ECO:0000313" key="2">
    <source>
        <dbReference type="Proteomes" id="UP001215280"/>
    </source>
</evidence>
<organism evidence="1 2">
    <name type="scientific">Mycena maculata</name>
    <dbReference type="NCBI Taxonomy" id="230809"/>
    <lineage>
        <taxon>Eukaryota</taxon>
        <taxon>Fungi</taxon>
        <taxon>Dikarya</taxon>
        <taxon>Basidiomycota</taxon>
        <taxon>Agaricomycotina</taxon>
        <taxon>Agaricomycetes</taxon>
        <taxon>Agaricomycetidae</taxon>
        <taxon>Agaricales</taxon>
        <taxon>Marasmiineae</taxon>
        <taxon>Mycenaceae</taxon>
        <taxon>Mycena</taxon>
    </lineage>
</organism>
<dbReference type="Proteomes" id="UP001215280">
    <property type="component" value="Unassembled WGS sequence"/>
</dbReference>
<proteinExistence type="predicted"/>
<sequence length="101" mass="12046">ELIDAILDFLHDDRQSLLHSSLVARKWVPATRYHIFERIAINHFLAGQRGYRQYRDNAHDFPRYLWLALLHNPPIHPECGAECQYRVHPYWPRPYAAGGYY</sequence>
<accession>A0AAD7MK21</accession>
<dbReference type="EMBL" id="JARJLG010000280">
    <property type="protein sequence ID" value="KAJ7720367.1"/>
    <property type="molecule type" value="Genomic_DNA"/>
</dbReference>
<dbReference type="AlphaFoldDB" id="A0AAD7MK21"/>
<gene>
    <name evidence="1" type="ORF">DFH07DRAFT_760873</name>
</gene>
<protein>
    <submittedName>
        <fullName evidence="1">Uncharacterized protein</fullName>
    </submittedName>
</protein>
<feature type="non-terminal residue" evidence="1">
    <location>
        <position position="1"/>
    </location>
</feature>